<organism evidence="2 3">
    <name type="scientific">Suillus placidus</name>
    <dbReference type="NCBI Taxonomy" id="48579"/>
    <lineage>
        <taxon>Eukaryota</taxon>
        <taxon>Fungi</taxon>
        <taxon>Dikarya</taxon>
        <taxon>Basidiomycota</taxon>
        <taxon>Agaricomycotina</taxon>
        <taxon>Agaricomycetes</taxon>
        <taxon>Agaricomycetidae</taxon>
        <taxon>Boletales</taxon>
        <taxon>Suillineae</taxon>
        <taxon>Suillaceae</taxon>
        <taxon>Suillus</taxon>
    </lineage>
</organism>
<reference evidence="2" key="1">
    <citation type="journal article" date="2020" name="New Phytol.">
        <title>Comparative genomics reveals dynamic genome evolution in host specialist ectomycorrhizal fungi.</title>
        <authorList>
            <person name="Lofgren L.A."/>
            <person name="Nguyen N.H."/>
            <person name="Vilgalys R."/>
            <person name="Ruytinx J."/>
            <person name="Liao H.L."/>
            <person name="Branco S."/>
            <person name="Kuo A."/>
            <person name="LaButti K."/>
            <person name="Lipzen A."/>
            <person name="Andreopoulos W."/>
            <person name="Pangilinan J."/>
            <person name="Riley R."/>
            <person name="Hundley H."/>
            <person name="Na H."/>
            <person name="Barry K."/>
            <person name="Grigoriev I.V."/>
            <person name="Stajich J.E."/>
            <person name="Kennedy P.G."/>
        </authorList>
    </citation>
    <scope>NUCLEOTIDE SEQUENCE</scope>
    <source>
        <strain evidence="2">DOB743</strain>
    </source>
</reference>
<sequence>MPYSSHPSFHLSSLHDALRYTYSAPLVTHMDRVGLSLSLFLHHRRHTRKMSLRLFACSFSCIVLASPLAYYFSPTHLLPAVLSLAFAPLRRRPWHSLAHCHTLYLDLSTLHTPQKKIQIVPPLVRCERHRCAHMKCAVLGCITRQENIEG</sequence>
<comment type="caution">
    <text evidence="2">The sequence shown here is derived from an EMBL/GenBank/DDBJ whole genome shotgun (WGS) entry which is preliminary data.</text>
</comment>
<dbReference type="AlphaFoldDB" id="A0A9P7D5P0"/>
<keyword evidence="1" id="KW-1133">Transmembrane helix</keyword>
<keyword evidence="3" id="KW-1185">Reference proteome</keyword>
<accession>A0A9P7D5P0</accession>
<name>A0A9P7D5P0_9AGAM</name>
<keyword evidence="1" id="KW-0472">Membrane</keyword>
<dbReference type="Proteomes" id="UP000714275">
    <property type="component" value="Unassembled WGS sequence"/>
</dbReference>
<dbReference type="EMBL" id="JABBWD010000009">
    <property type="protein sequence ID" value="KAG1780374.1"/>
    <property type="molecule type" value="Genomic_DNA"/>
</dbReference>
<proteinExistence type="predicted"/>
<keyword evidence="1" id="KW-0812">Transmembrane</keyword>
<protein>
    <recommendedName>
        <fullName evidence="4">Transmembrane protein</fullName>
    </recommendedName>
</protein>
<feature type="transmembrane region" description="Helical" evidence="1">
    <location>
        <begin position="52"/>
        <end position="72"/>
    </location>
</feature>
<evidence type="ECO:0000313" key="3">
    <source>
        <dbReference type="Proteomes" id="UP000714275"/>
    </source>
</evidence>
<evidence type="ECO:0000256" key="1">
    <source>
        <dbReference type="SAM" id="Phobius"/>
    </source>
</evidence>
<evidence type="ECO:0000313" key="2">
    <source>
        <dbReference type="EMBL" id="KAG1780374.1"/>
    </source>
</evidence>
<gene>
    <name evidence="2" type="ORF">EV702DRAFT_776634</name>
</gene>
<evidence type="ECO:0008006" key="4">
    <source>
        <dbReference type="Google" id="ProtNLM"/>
    </source>
</evidence>